<organism evidence="1">
    <name type="scientific">marine sediment metagenome</name>
    <dbReference type="NCBI Taxonomy" id="412755"/>
    <lineage>
        <taxon>unclassified sequences</taxon>
        <taxon>metagenomes</taxon>
        <taxon>ecological metagenomes</taxon>
    </lineage>
</organism>
<dbReference type="EMBL" id="LAZR01038628">
    <property type="protein sequence ID" value="KKL19048.1"/>
    <property type="molecule type" value="Genomic_DNA"/>
</dbReference>
<dbReference type="Pfam" id="PF00574">
    <property type="entry name" value="CLP_protease"/>
    <property type="match status" value="1"/>
</dbReference>
<sequence length="106" mass="11748">MSNDFTTMVRTERQLLRDQGQVMLTDDICEYSAEEFVQDMLLLVACKPAAICVVISSDGGEIAAGLACIRVIRRAQRAGIHVIGEVYGHAMSMAFLILQHCDERVM</sequence>
<comment type="caution">
    <text evidence="1">The sequence shown here is derived from an EMBL/GenBank/DDBJ whole genome shotgun (WGS) entry which is preliminary data.</text>
</comment>
<dbReference type="AlphaFoldDB" id="A0A0F9E4W1"/>
<protein>
    <submittedName>
        <fullName evidence="1">Uncharacterized protein</fullName>
    </submittedName>
</protein>
<accession>A0A0F9E4W1</accession>
<dbReference type="InterPro" id="IPR023562">
    <property type="entry name" value="ClpP/TepA"/>
</dbReference>
<reference evidence="1" key="1">
    <citation type="journal article" date="2015" name="Nature">
        <title>Complex archaea that bridge the gap between prokaryotes and eukaryotes.</title>
        <authorList>
            <person name="Spang A."/>
            <person name="Saw J.H."/>
            <person name="Jorgensen S.L."/>
            <person name="Zaremba-Niedzwiedzka K."/>
            <person name="Martijn J."/>
            <person name="Lind A.E."/>
            <person name="van Eijk R."/>
            <person name="Schleper C."/>
            <person name="Guy L."/>
            <person name="Ettema T.J."/>
        </authorList>
    </citation>
    <scope>NUCLEOTIDE SEQUENCE</scope>
</reference>
<name>A0A0F9E4W1_9ZZZZ</name>
<gene>
    <name evidence="1" type="ORF">LCGC14_2469420</name>
</gene>
<evidence type="ECO:0000313" key="1">
    <source>
        <dbReference type="EMBL" id="KKL19048.1"/>
    </source>
</evidence>
<feature type="non-terminal residue" evidence="1">
    <location>
        <position position="106"/>
    </location>
</feature>
<dbReference type="SUPFAM" id="SSF52096">
    <property type="entry name" value="ClpP/crotonase"/>
    <property type="match status" value="1"/>
</dbReference>
<dbReference type="Gene3D" id="3.90.226.10">
    <property type="entry name" value="2-enoyl-CoA Hydratase, Chain A, domain 1"/>
    <property type="match status" value="1"/>
</dbReference>
<dbReference type="InterPro" id="IPR029045">
    <property type="entry name" value="ClpP/crotonase-like_dom_sf"/>
</dbReference>
<proteinExistence type="predicted"/>